<name>A0ABY2SPB6_9HYPH</name>
<proteinExistence type="predicted"/>
<protein>
    <submittedName>
        <fullName evidence="5">DNA mismatch repair protein MutS</fullName>
    </submittedName>
</protein>
<feature type="domain" description="DNA mismatch repair proteins mutS family" evidence="4">
    <location>
        <begin position="330"/>
        <end position="509"/>
    </location>
</feature>
<dbReference type="InterPro" id="IPR000432">
    <property type="entry name" value="DNA_mismatch_repair_MutS_C"/>
</dbReference>
<evidence type="ECO:0000313" key="6">
    <source>
        <dbReference type="Proteomes" id="UP000305202"/>
    </source>
</evidence>
<dbReference type="Pfam" id="PF00488">
    <property type="entry name" value="MutS_V"/>
    <property type="match status" value="1"/>
</dbReference>
<organism evidence="5 6">
    <name type="scientific">Martelella alba</name>
    <dbReference type="NCBI Taxonomy" id="2590451"/>
    <lineage>
        <taxon>Bacteria</taxon>
        <taxon>Pseudomonadati</taxon>
        <taxon>Pseudomonadota</taxon>
        <taxon>Alphaproteobacteria</taxon>
        <taxon>Hyphomicrobiales</taxon>
        <taxon>Aurantimonadaceae</taxon>
        <taxon>Martelella</taxon>
    </lineage>
</organism>
<dbReference type="Gene3D" id="3.40.50.300">
    <property type="entry name" value="P-loop containing nucleotide triphosphate hydrolases"/>
    <property type="match status" value="1"/>
</dbReference>
<keyword evidence="2" id="KW-0067">ATP-binding</keyword>
<keyword evidence="6" id="KW-1185">Reference proteome</keyword>
<evidence type="ECO:0000259" key="4">
    <source>
        <dbReference type="SMART" id="SM00534"/>
    </source>
</evidence>
<comment type="caution">
    <text evidence="5">The sequence shown here is derived from an EMBL/GenBank/DDBJ whole genome shotgun (WGS) entry which is preliminary data.</text>
</comment>
<gene>
    <name evidence="5" type="ORF">FCN80_05250</name>
</gene>
<dbReference type="Proteomes" id="UP000305202">
    <property type="component" value="Unassembled WGS sequence"/>
</dbReference>
<keyword evidence="3" id="KW-0238">DNA-binding</keyword>
<evidence type="ECO:0000256" key="3">
    <source>
        <dbReference type="ARBA" id="ARBA00023125"/>
    </source>
</evidence>
<evidence type="ECO:0000256" key="1">
    <source>
        <dbReference type="ARBA" id="ARBA00022741"/>
    </source>
</evidence>
<dbReference type="PANTHER" id="PTHR11361">
    <property type="entry name" value="DNA MISMATCH REPAIR PROTEIN MUTS FAMILY MEMBER"/>
    <property type="match status" value="1"/>
</dbReference>
<dbReference type="PANTHER" id="PTHR11361:SF34">
    <property type="entry name" value="DNA MISMATCH REPAIR PROTEIN MSH1, MITOCHONDRIAL"/>
    <property type="match status" value="1"/>
</dbReference>
<dbReference type="EMBL" id="SZPQ01000003">
    <property type="protein sequence ID" value="TKI07842.1"/>
    <property type="molecule type" value="Genomic_DNA"/>
</dbReference>
<dbReference type="RefSeq" id="WP_136988837.1">
    <property type="nucleotide sequence ID" value="NZ_SZPQ01000003.1"/>
</dbReference>
<accession>A0ABY2SPB6</accession>
<keyword evidence="1" id="KW-0547">Nucleotide-binding</keyword>
<dbReference type="SMART" id="SM00534">
    <property type="entry name" value="MUTSac"/>
    <property type="match status" value="1"/>
</dbReference>
<evidence type="ECO:0000256" key="2">
    <source>
        <dbReference type="ARBA" id="ARBA00022840"/>
    </source>
</evidence>
<dbReference type="InterPro" id="IPR045076">
    <property type="entry name" value="MutS"/>
</dbReference>
<evidence type="ECO:0000313" key="5">
    <source>
        <dbReference type="EMBL" id="TKI07842.1"/>
    </source>
</evidence>
<reference evidence="5 6" key="1">
    <citation type="submission" date="2019-04" db="EMBL/GenBank/DDBJ databases">
        <authorList>
            <person name="Li M."/>
            <person name="Gao C."/>
        </authorList>
    </citation>
    <scope>NUCLEOTIDE SEQUENCE [LARGE SCALE GENOMIC DNA]</scope>
    <source>
        <strain evidence="5 6">BGMRC 2031</strain>
    </source>
</reference>
<dbReference type="InterPro" id="IPR027417">
    <property type="entry name" value="P-loop_NTPase"/>
</dbReference>
<dbReference type="SUPFAM" id="SSF52540">
    <property type="entry name" value="P-loop containing nucleoside triphosphate hydrolases"/>
    <property type="match status" value="1"/>
</dbReference>
<sequence>MSFNSILYPDDYPAEPLADNGPPGYFHDLNLDQLIAVLTEGREEYHLAPVFYHRETSADVVRYRQAIMDDVREPAVNALIKTFARDMQGLRDILAKNAKRGYLHNQTRWHLTAVTRYSAAIDALGEGLSAVVPRSAGLRHFSDYVRAYRQSTAYRELCRRASALTATLSRLRYSLLIRGNTIDIDRDDDPVNYSEEILHLFQAFVATSAQDRLKVPPVPAEMNHIEGEILDCLARLYHDEFTELAAFYHDYAEFIPKTFARFDKEIQFYVCYADFMDRLIKTGLPFCRPEIATDSKAIFCHDGFDAMLAWNLIAKDMAVVGNDFSLNGNERIGVITGPNQGGKTTFARMVGQLHHLTAIGCPVPGRQARLLLCDNIFTQFEKSERVVNLHGKLEEDLLGIQRILADSTASSLIILNEVFNSTTAKDAVFLGGKVIEGILARGALAVYVTFIDELTAISDKVVSMMSLMADSERRSFKICRKAADGRAFSRTLVEKYGLTYEILSQRLASCNPI</sequence>